<keyword evidence="2" id="KW-1185">Reference proteome</keyword>
<reference evidence="1 2" key="1">
    <citation type="submission" date="2023-07" db="EMBL/GenBank/DDBJ databases">
        <title>Comparative genomics of wheat-associated soil bacteria to identify genetic determinants of phenazine resistance.</title>
        <authorList>
            <person name="Mouncey N."/>
        </authorList>
    </citation>
    <scope>NUCLEOTIDE SEQUENCE [LARGE SCALE GENOMIC DNA]</scope>
    <source>
        <strain evidence="1 2">B3I12</strain>
    </source>
</reference>
<accession>A0ABU0QQQ9</accession>
<protein>
    <submittedName>
        <fullName evidence="1">Uncharacterized protein</fullName>
    </submittedName>
</protein>
<dbReference type="EMBL" id="JAUSYP010000001">
    <property type="protein sequence ID" value="MDQ0749722.1"/>
    <property type="molecule type" value="Genomic_DNA"/>
</dbReference>
<name>A0ABU0QQQ9_9ACTN</name>
<gene>
    <name evidence="1" type="ORF">QF034_003953</name>
</gene>
<evidence type="ECO:0000313" key="1">
    <source>
        <dbReference type="EMBL" id="MDQ0749722.1"/>
    </source>
</evidence>
<comment type="caution">
    <text evidence="1">The sequence shown here is derived from an EMBL/GenBank/DDBJ whole genome shotgun (WGS) entry which is preliminary data.</text>
</comment>
<evidence type="ECO:0000313" key="2">
    <source>
        <dbReference type="Proteomes" id="UP001232755"/>
    </source>
</evidence>
<sequence length="30" mass="3362">MTSLRIALSRGRLSELAVVPPEYFFGEGQH</sequence>
<organism evidence="1 2">
    <name type="scientific">Streptomyces africanus</name>
    <dbReference type="NCBI Taxonomy" id="231024"/>
    <lineage>
        <taxon>Bacteria</taxon>
        <taxon>Bacillati</taxon>
        <taxon>Actinomycetota</taxon>
        <taxon>Actinomycetes</taxon>
        <taxon>Kitasatosporales</taxon>
        <taxon>Streptomycetaceae</taxon>
        <taxon>Streptomyces</taxon>
    </lineage>
</organism>
<dbReference type="Proteomes" id="UP001232755">
    <property type="component" value="Unassembled WGS sequence"/>
</dbReference>
<proteinExistence type="predicted"/>